<dbReference type="Proteomes" id="UP000288096">
    <property type="component" value="Unassembled WGS sequence"/>
</dbReference>
<dbReference type="Gene3D" id="2.60.40.10">
    <property type="entry name" value="Immunoglobulins"/>
    <property type="match status" value="5"/>
</dbReference>
<keyword evidence="3" id="KW-0325">Glycoprotein</keyword>
<comment type="caution">
    <text evidence="5">The sequence shown here is derived from an EMBL/GenBank/DDBJ whole genome shotgun (WGS) entry which is preliminary data.</text>
</comment>
<organism evidence="5 6">
    <name type="scientific">Desulfonema ishimotonii</name>
    <dbReference type="NCBI Taxonomy" id="45657"/>
    <lineage>
        <taxon>Bacteria</taxon>
        <taxon>Pseudomonadati</taxon>
        <taxon>Thermodesulfobacteriota</taxon>
        <taxon>Desulfobacteria</taxon>
        <taxon>Desulfobacterales</taxon>
        <taxon>Desulfococcaceae</taxon>
        <taxon>Desulfonema</taxon>
    </lineage>
</organism>
<reference evidence="6" key="2">
    <citation type="submission" date="2019-01" db="EMBL/GenBank/DDBJ databases">
        <title>Genome sequence of Desulfonema ishimotonii strain Tokyo 01.</title>
        <authorList>
            <person name="Fukui M."/>
        </authorList>
    </citation>
    <scope>NUCLEOTIDE SEQUENCE [LARGE SCALE GENOMIC DNA]</scope>
    <source>
        <strain evidence="6">Tokyo 01</strain>
    </source>
</reference>
<keyword evidence="6" id="KW-1185">Reference proteome</keyword>
<evidence type="ECO:0000256" key="3">
    <source>
        <dbReference type="ARBA" id="ARBA00023180"/>
    </source>
</evidence>
<reference evidence="6" key="1">
    <citation type="submission" date="2017-11" db="EMBL/GenBank/DDBJ databases">
        <authorList>
            <person name="Watanabe M."/>
            <person name="Kojima H."/>
        </authorList>
    </citation>
    <scope>NUCLEOTIDE SEQUENCE [LARGE SCALE GENOMIC DNA]</scope>
    <source>
        <strain evidence="6">Tokyo 01</strain>
    </source>
</reference>
<dbReference type="InterPro" id="IPR013517">
    <property type="entry name" value="FG-GAP"/>
</dbReference>
<evidence type="ECO:0000259" key="4">
    <source>
        <dbReference type="PROSITE" id="PS51766"/>
    </source>
</evidence>
<dbReference type="Gene3D" id="2.130.10.130">
    <property type="entry name" value="Integrin alpha, N-terminal"/>
    <property type="match status" value="2"/>
</dbReference>
<proteinExistence type="predicted"/>
<protein>
    <recommendedName>
        <fullName evidence="4">Dockerin domain-containing protein</fullName>
    </recommendedName>
</protein>
<dbReference type="InterPro" id="IPR028994">
    <property type="entry name" value="Integrin_alpha_N"/>
</dbReference>
<name>A0A401FTL8_9BACT</name>
<feature type="domain" description="Dockerin" evidence="4">
    <location>
        <begin position="2253"/>
        <end position="2314"/>
    </location>
</feature>
<dbReference type="GO" id="GO:0000272">
    <property type="term" value="P:polysaccharide catabolic process"/>
    <property type="evidence" value="ECO:0007669"/>
    <property type="project" value="InterPro"/>
</dbReference>
<sequence length="2314" mass="241592">MVGAPNAGADGNGRAYLYTLSGDNWQFQQELAPDTTNSNKFGKALSVSGNYAIVGDPNDSSQSNISYSGAAYIFGLSGSSWSRQTKLTPVSQGAAYFGESVDIVSTSFGTYAIIGASWADSTVTDSGGVYIYRLSGSSWVQDSGGKLLPDDSAGGQHFGRSVAITENGGSIYAIVGADDAGAAYIFKRVGTENWDQVAKLTATDSGAGELFGTSVDISGDYAIIGASKDDDKGTDSGSAYIFKRVTDSDWSNEDKVWASDGAVADRFGGAVAISGDYAIIGAENHGDSGTAYVFQRSGTSWSQLKSIADESAPANAHFGNAVSIYTDTAGNAYTAIGAPESGSGSTYVDGDVENPDFNFAPTISFIPNQIFEISTATPIVIPFTVGDSETDDLNTLNVSATWTVKEGGNIVSGGLITTGGEGSSRTAGITPASGQSGSATVTISVTDTAGSMTKTSFVITITDPPTISDFVPSAPYIINEGESATIQFIVSDSQTPVSGIDVAKSSSNTFLISESSGLSLSSGDSPQTHKLIITPSAGRTGEAEITITAMDGDGDSTTYTFSVQVNGGPSINVSPSDLSTEEDSTSETITVILTDEEGGDLTLTAISKTPGLVANGEGDAPFFNESKTATAGLGVTFSMTITPVPDAYGDATISLTAEDSAGKTTTQDFTLTITPVTDPPKIVDITLEGNSIVSTVVEIDEDSKTGLITIQIDHPDATAGNPEEVTLSVQSQNQILIPDNTTPNAYVLLNGNKATSITINLTGNSVNIPLVLTPPENTTGTEEIIVKLEETEDSPQSVQKLFTLIVNDVNDAPVIENVLEGGSAPTEITIDEDGSTGDIDVVVTDEEGGTLTLTAISSNPALVANTGTNNDEPFFSESKTILAGGTATFDLGAIIPIANQSGTADITFTVKDDGSPTGEAVKIIKLTVNDVNDLPEVGGFESFYAVNEDNPVELTSLSACDPDSTYISLDVSSSDSTLFPNGSIQINYNDPDIGQSDFGNFYIIRDLVDGCDNPSGGLKLTLTPAENESGNATITITAKDDVEGSADFTFNVFVSPVNDKPSISGTPEVIAYVGEEYAFTPTADDVEDDVTALTFAIVSYTSDTYVNGSGAPFWPDWLSFDEATGALSGTPGNDDDGKMISGIIISVEDSDGGTSSLLPAFDLQIHKNEMAPTLSEIGITQTTNEDTALNIPFSVGDANGDEVTLTFASGNTILVPLASIDVIGTGVTKDADGTFRLTPAPDAATDLSMTITPAEDANDDKSGGASTITLTATDIDGKSTQSIFTLSVTSQPDDPTLSGIPFNMEVDGTENTAVQFTTSVPMVDFRVGDPDEESILTVTATSGDQTKVLDSNIKIFNREGSPGFEPQHIVTLPSGGEADLDMMITPEANQSGQVVITVEVKDDSQTVSSRFLLNIGNVNNKPEITTLTVPSEAIDEEATVNIPFDVRDWDDDTLTLLASADKPELFSSIVIAKPDGSVLTDSQITVTTGETVSLELILTGAEDQIGSAAITLTVRDAGYDPDNSPENNSDTETFTISIAPVNDPPTIEAIPNQIINEDNEFPGEPPVLPITLSVSDPDEDNLEISITSSDQSIVTDGDIVLLLDGISFTPPQSVATEVYGTAGALQMNLTPVADANGTTEITISVNDGTASAVVQKFNLTVNPRPDAPNVSKISDLTMNEDDGDPSVNPIPFTVSDPDGDQLKIFIHSDNADVVPNIADNLFIEGGTGVVVETIIGTDDGKDGVFVTVSTTAGADTELNLNVIPAADANTLNADGSTHTPVNISLTVSDGVDDTADATEGFALTIEPVNDPPTVSNIVGPKFTLINTPTDAIKFNVSDSETPVGNLIIDATSSDDSIVPDGNIEISAVTDGDLNYQMVITPLELEGETTITVEVTDEDGEKVSTDFVLKVKPKDIRKPAIEAIDQQVMDEDSTLTVDFTVSFSLQPGESLSDLVAVSASSSNIDLVPNGSPYLKITYLSSSGTDHFYQLTVEPAPHAPPSTSNNEVTVTIFAVTGSFTDEENFDLLVNPINDDPIISEIADDKTYENVPLSLNFTVEDYDGDSLTMTVSSSNTGLFPADNITLEGVSSGSAVKPDPKAPSTLKLTLTPAENRRNESSLITITANDGKVEITETFSVNVDDSDKPVISAIEDRIINRNETDALIFDVKDLEGGDLKISATSGDTALLKESGIVITREGVVIGESDSVFFEPDTPIAFGLSVEPVSNKFGQTVITLYAEDPSGDIGVESFVLTVNEVIPGDINNDGEVDLADSILVLQVLAGMTPENVSVKADISGDNRIGMEEAIFILQTVAAIR</sequence>
<dbReference type="SUPFAM" id="SSF63446">
    <property type="entry name" value="Type I dockerin domain"/>
    <property type="match status" value="1"/>
</dbReference>
<dbReference type="InterPro" id="IPR016134">
    <property type="entry name" value="Dockerin_dom"/>
</dbReference>
<dbReference type="GO" id="GO:0016020">
    <property type="term" value="C:membrane"/>
    <property type="evidence" value="ECO:0007669"/>
    <property type="project" value="InterPro"/>
</dbReference>
<dbReference type="CDD" id="cd14256">
    <property type="entry name" value="Dockerin_I"/>
    <property type="match status" value="1"/>
</dbReference>
<dbReference type="SUPFAM" id="SSF49313">
    <property type="entry name" value="Cadherin-like"/>
    <property type="match status" value="1"/>
</dbReference>
<dbReference type="Pfam" id="PF14312">
    <property type="entry name" value="FG-GAP_2"/>
    <property type="match status" value="5"/>
</dbReference>
<dbReference type="EMBL" id="BEXT01000001">
    <property type="protein sequence ID" value="GBC60303.1"/>
    <property type="molecule type" value="Genomic_DNA"/>
</dbReference>
<dbReference type="RefSeq" id="WP_166404938.1">
    <property type="nucleotide sequence ID" value="NZ_BEXT01000001.1"/>
</dbReference>
<keyword evidence="2" id="KW-0677">Repeat</keyword>
<evidence type="ECO:0000313" key="6">
    <source>
        <dbReference type="Proteomes" id="UP000288096"/>
    </source>
</evidence>
<dbReference type="InterPro" id="IPR013783">
    <property type="entry name" value="Ig-like_fold"/>
</dbReference>
<evidence type="ECO:0000256" key="1">
    <source>
        <dbReference type="ARBA" id="ARBA00022729"/>
    </source>
</evidence>
<gene>
    <name evidence="5" type="ORF">DENIS_1254</name>
</gene>
<accession>A0A401FTL8</accession>
<dbReference type="GO" id="GO:0005509">
    <property type="term" value="F:calcium ion binding"/>
    <property type="evidence" value="ECO:0007669"/>
    <property type="project" value="InterPro"/>
</dbReference>
<dbReference type="Pfam" id="PF05345">
    <property type="entry name" value="He_PIG"/>
    <property type="match status" value="1"/>
</dbReference>
<keyword evidence="1" id="KW-0732">Signal</keyword>
<dbReference type="InterPro" id="IPR036439">
    <property type="entry name" value="Dockerin_dom_sf"/>
</dbReference>
<dbReference type="PANTHER" id="PTHR36220">
    <property type="entry name" value="UNNAMED PRODUCT"/>
    <property type="match status" value="1"/>
</dbReference>
<dbReference type="PROSITE" id="PS51470">
    <property type="entry name" value="FG_GAP"/>
    <property type="match status" value="1"/>
</dbReference>
<dbReference type="PROSITE" id="PS51766">
    <property type="entry name" value="DOCKERIN"/>
    <property type="match status" value="1"/>
</dbReference>
<dbReference type="InterPro" id="IPR013519">
    <property type="entry name" value="Int_alpha_beta-p"/>
</dbReference>
<evidence type="ECO:0000256" key="2">
    <source>
        <dbReference type="ARBA" id="ARBA00022737"/>
    </source>
</evidence>
<dbReference type="Gene3D" id="1.10.1330.10">
    <property type="entry name" value="Dockerin domain"/>
    <property type="match status" value="1"/>
</dbReference>
<dbReference type="PANTHER" id="PTHR36220:SF1">
    <property type="entry name" value="GAMMA TUBULIN COMPLEX COMPONENT C-TERMINAL DOMAIN-CONTAINING PROTEIN"/>
    <property type="match status" value="1"/>
</dbReference>
<evidence type="ECO:0000313" key="5">
    <source>
        <dbReference type="EMBL" id="GBC60303.1"/>
    </source>
</evidence>
<dbReference type="InterPro" id="IPR015919">
    <property type="entry name" value="Cadherin-like_sf"/>
</dbReference>